<keyword evidence="5 6" id="KW-0472">Membrane</keyword>
<evidence type="ECO:0000256" key="4">
    <source>
        <dbReference type="ARBA" id="ARBA00022989"/>
    </source>
</evidence>
<dbReference type="Proteomes" id="UP000053766">
    <property type="component" value="Unassembled WGS sequence"/>
</dbReference>
<feature type="transmembrane region" description="Helical" evidence="6">
    <location>
        <begin position="130"/>
        <end position="149"/>
    </location>
</feature>
<dbReference type="EMBL" id="KN716229">
    <property type="protein sequence ID" value="KJH49611.1"/>
    <property type="molecule type" value="Genomic_DNA"/>
</dbReference>
<reference evidence="8" key="2">
    <citation type="journal article" date="2016" name="Sci. Rep.">
        <title>Dictyocaulus viviparus genome, variome and transcriptome elucidate lungworm biology and support future intervention.</title>
        <authorList>
            <person name="McNulty S.N."/>
            <person name="Strube C."/>
            <person name="Rosa B.A."/>
            <person name="Martin J.C."/>
            <person name="Tyagi R."/>
            <person name="Choi Y.J."/>
            <person name="Wang Q."/>
            <person name="Hallsworth Pepin K."/>
            <person name="Zhang X."/>
            <person name="Ozersky P."/>
            <person name="Wilson R.K."/>
            <person name="Sternberg P.W."/>
            <person name="Gasser R.B."/>
            <person name="Mitreva M."/>
        </authorList>
    </citation>
    <scope>NUCLEOTIDE SEQUENCE [LARGE SCALE GENOMIC DNA]</scope>
    <source>
        <strain evidence="8">HannoverDv2000</strain>
    </source>
</reference>
<evidence type="ECO:0000256" key="3">
    <source>
        <dbReference type="ARBA" id="ARBA00022692"/>
    </source>
</evidence>
<evidence type="ECO:0000256" key="5">
    <source>
        <dbReference type="ARBA" id="ARBA00023136"/>
    </source>
</evidence>
<dbReference type="Pfam" id="PF03134">
    <property type="entry name" value="TB2_DP1_HVA22"/>
    <property type="match status" value="1"/>
</dbReference>
<name>A0A0D8Y4V8_DICVI</name>
<dbReference type="PANTHER" id="PTHR12300:SF161">
    <property type="entry name" value="RECEPTOR EXPRESSION-ENHANCING PROTEIN"/>
    <property type="match status" value="1"/>
</dbReference>
<dbReference type="OrthoDB" id="5913021at2759"/>
<sequence length="169" mass="19788">MSSQIRAYQEVVEKKLRAFNDQLYDKNKHALLENILSIAEEKTNIRREKLVYGVIIALIVYIIVGALVQFLSNVVGFVYPAWRSIKAVRSLDKEDDTQWLIYWIVFSSFSILDFSVFTTLPFYWLFKIAFLMYLYLPMFNGATIIYHAFVDPTCTFVESYFSAKEAKED</sequence>
<dbReference type="STRING" id="29172.A0A0D8Y4V8"/>
<keyword evidence="4 6" id="KW-1133">Transmembrane helix</keyword>
<feature type="transmembrane region" description="Helical" evidence="6">
    <location>
        <begin position="99"/>
        <end position="123"/>
    </location>
</feature>
<keyword evidence="3 6" id="KW-0812">Transmembrane</keyword>
<comment type="subcellular location">
    <subcellularLocation>
        <location evidence="1 6">Membrane</location>
        <topology evidence="1 6">Multi-pass membrane protein</topology>
    </subcellularLocation>
</comment>
<dbReference type="InterPro" id="IPR004345">
    <property type="entry name" value="TB2_DP1_HVA22"/>
</dbReference>
<organism evidence="7 8">
    <name type="scientific">Dictyocaulus viviparus</name>
    <name type="common">Bovine lungworm</name>
    <dbReference type="NCBI Taxonomy" id="29172"/>
    <lineage>
        <taxon>Eukaryota</taxon>
        <taxon>Metazoa</taxon>
        <taxon>Ecdysozoa</taxon>
        <taxon>Nematoda</taxon>
        <taxon>Chromadorea</taxon>
        <taxon>Rhabditida</taxon>
        <taxon>Rhabditina</taxon>
        <taxon>Rhabditomorpha</taxon>
        <taxon>Strongyloidea</taxon>
        <taxon>Metastrongylidae</taxon>
        <taxon>Dictyocaulus</taxon>
    </lineage>
</organism>
<evidence type="ECO:0000256" key="6">
    <source>
        <dbReference type="RuleBase" id="RU362006"/>
    </source>
</evidence>
<evidence type="ECO:0000256" key="2">
    <source>
        <dbReference type="ARBA" id="ARBA00008573"/>
    </source>
</evidence>
<evidence type="ECO:0000313" key="7">
    <source>
        <dbReference type="EMBL" id="KJH49611.1"/>
    </source>
</evidence>
<evidence type="ECO:0000313" key="8">
    <source>
        <dbReference type="Proteomes" id="UP000053766"/>
    </source>
</evidence>
<gene>
    <name evidence="7" type="ORF">DICVIV_04278</name>
</gene>
<keyword evidence="8" id="KW-1185">Reference proteome</keyword>
<reference evidence="7 8" key="1">
    <citation type="submission" date="2013-11" db="EMBL/GenBank/DDBJ databases">
        <title>Draft genome of the bovine lungworm Dictyocaulus viviparus.</title>
        <authorList>
            <person name="Mitreva M."/>
        </authorList>
    </citation>
    <scope>NUCLEOTIDE SEQUENCE [LARGE SCALE GENOMIC DNA]</scope>
    <source>
        <strain evidence="7 8">HannoverDv2000</strain>
    </source>
</reference>
<dbReference type="GO" id="GO:0016020">
    <property type="term" value="C:membrane"/>
    <property type="evidence" value="ECO:0007669"/>
    <property type="project" value="UniProtKB-SubCell"/>
</dbReference>
<dbReference type="PANTHER" id="PTHR12300">
    <property type="entry name" value="HVA22-LIKE PROTEINS"/>
    <property type="match status" value="1"/>
</dbReference>
<protein>
    <recommendedName>
        <fullName evidence="6">Receptor expression-enhancing protein</fullName>
    </recommendedName>
</protein>
<proteinExistence type="inferred from homology"/>
<feature type="transmembrane region" description="Helical" evidence="6">
    <location>
        <begin position="50"/>
        <end position="79"/>
    </location>
</feature>
<evidence type="ECO:0000256" key="1">
    <source>
        <dbReference type="ARBA" id="ARBA00004141"/>
    </source>
</evidence>
<dbReference type="AlphaFoldDB" id="A0A0D8Y4V8"/>
<comment type="similarity">
    <text evidence="2 6">Belongs to the DP1 family.</text>
</comment>
<accession>A0A0D8Y4V8</accession>